<keyword evidence="9" id="KW-0547">Nucleotide-binding</keyword>
<dbReference type="SUPFAM" id="SSF51621">
    <property type="entry name" value="Phosphoenolpyruvate/pyruvate domain"/>
    <property type="match status" value="1"/>
</dbReference>
<dbReference type="GO" id="GO:0004743">
    <property type="term" value="F:pyruvate kinase activity"/>
    <property type="evidence" value="ECO:0007669"/>
    <property type="project" value="UniProtKB-EC"/>
</dbReference>
<dbReference type="InterPro" id="IPR001697">
    <property type="entry name" value="Pyr_Knase"/>
</dbReference>
<dbReference type="RefSeq" id="WP_236100061.1">
    <property type="nucleotide sequence ID" value="NZ_JAKGUD010000014.1"/>
</dbReference>
<dbReference type="NCBIfam" id="NF004978">
    <property type="entry name" value="PRK06354.1"/>
    <property type="match status" value="1"/>
</dbReference>
<comment type="similarity">
    <text evidence="4">In the C-terminal section; belongs to the PEP-utilizing enzyme family.</text>
</comment>
<keyword evidence="7 17" id="KW-0808">Transferase</keyword>
<accession>A0ABS9EQ97</accession>
<evidence type="ECO:0000256" key="16">
    <source>
        <dbReference type="NCBIfam" id="TIGR01064"/>
    </source>
</evidence>
<dbReference type="InterPro" id="IPR015793">
    <property type="entry name" value="Pyrv_Knase_brl"/>
</dbReference>
<evidence type="ECO:0000256" key="17">
    <source>
        <dbReference type="RuleBase" id="RU000504"/>
    </source>
</evidence>
<evidence type="ECO:0000256" key="3">
    <source>
        <dbReference type="ARBA" id="ARBA00004997"/>
    </source>
</evidence>
<dbReference type="EMBL" id="JAKGUD010000014">
    <property type="protein sequence ID" value="MCF4143359.1"/>
    <property type="molecule type" value="Genomic_DNA"/>
</dbReference>
<dbReference type="NCBIfam" id="TIGR01064">
    <property type="entry name" value="pyruv_kin"/>
    <property type="match status" value="1"/>
</dbReference>
<keyword evidence="8" id="KW-0479">Metal-binding</keyword>
<dbReference type="InterPro" id="IPR015806">
    <property type="entry name" value="Pyrv_Knase_insert_dom_sf"/>
</dbReference>
<comment type="catalytic activity">
    <reaction evidence="17">
        <text>pyruvate + ATP = phosphoenolpyruvate + ADP + H(+)</text>
        <dbReference type="Rhea" id="RHEA:18157"/>
        <dbReference type="ChEBI" id="CHEBI:15361"/>
        <dbReference type="ChEBI" id="CHEBI:15378"/>
        <dbReference type="ChEBI" id="CHEBI:30616"/>
        <dbReference type="ChEBI" id="CHEBI:58702"/>
        <dbReference type="ChEBI" id="CHEBI:456216"/>
        <dbReference type="EC" id="2.7.1.40"/>
    </reaction>
</comment>
<evidence type="ECO:0000256" key="15">
    <source>
        <dbReference type="ARBA" id="ARBA00023317"/>
    </source>
</evidence>
<dbReference type="PROSITE" id="PS00110">
    <property type="entry name" value="PYRUVATE_KINASE"/>
    <property type="match status" value="1"/>
</dbReference>
<protein>
    <recommendedName>
        <fullName evidence="6 16">Pyruvate kinase</fullName>
        <ecNumber evidence="6 16">2.7.1.40</ecNumber>
    </recommendedName>
</protein>
<dbReference type="InterPro" id="IPR036637">
    <property type="entry name" value="Phosphohistidine_dom_sf"/>
</dbReference>
<dbReference type="InterPro" id="IPR008279">
    <property type="entry name" value="PEP-util_enz_mobile_dom"/>
</dbReference>
<feature type="domain" description="PEP-utilising enzyme mobile" evidence="19">
    <location>
        <begin position="503"/>
        <end position="573"/>
    </location>
</feature>
<reference evidence="21 22" key="1">
    <citation type="submission" date="2022-01" db="EMBL/GenBank/DDBJ databases">
        <title>Dethiosulfovibrio faecalis sp. nov., a novel proteolytic, non-sulfur-reducing bacterium isolated from a marine aquaculture solid waste bioreactor.</title>
        <authorList>
            <person name="Grabowski S."/>
            <person name="Apolinario E."/>
            <person name="Schneider N."/>
            <person name="Marshall C.W."/>
            <person name="Sowers K.R."/>
        </authorList>
    </citation>
    <scope>NUCLEOTIDE SEQUENCE [LARGE SCALE GENOMIC DNA]</scope>
    <source>
        <strain evidence="21 22">DSM 12537</strain>
    </source>
</reference>
<keyword evidence="10 17" id="KW-0418">Kinase</keyword>
<proteinExistence type="inferred from homology"/>
<keyword evidence="13" id="KW-0630">Potassium</keyword>
<dbReference type="InterPro" id="IPR015795">
    <property type="entry name" value="Pyrv_Knase_C"/>
</dbReference>
<dbReference type="Gene3D" id="3.20.20.60">
    <property type="entry name" value="Phosphoenolpyruvate-binding domains"/>
    <property type="match status" value="1"/>
</dbReference>
<comment type="cofactor">
    <cofactor evidence="1">
        <name>Mg(2+)</name>
        <dbReference type="ChEBI" id="CHEBI:18420"/>
    </cofactor>
</comment>
<keyword evidence="22" id="KW-1185">Reference proteome</keyword>
<dbReference type="PANTHER" id="PTHR11817">
    <property type="entry name" value="PYRUVATE KINASE"/>
    <property type="match status" value="1"/>
</dbReference>
<dbReference type="InterPro" id="IPR011037">
    <property type="entry name" value="Pyrv_Knase-like_insert_dom_sf"/>
</dbReference>
<evidence type="ECO:0000256" key="12">
    <source>
        <dbReference type="ARBA" id="ARBA00022842"/>
    </source>
</evidence>
<dbReference type="InterPro" id="IPR018209">
    <property type="entry name" value="Pyrv_Knase_AS"/>
</dbReference>
<comment type="similarity">
    <text evidence="5 17">Belongs to the pyruvate kinase family.</text>
</comment>
<dbReference type="Gene3D" id="3.50.30.10">
    <property type="entry name" value="Phosphohistidine domain"/>
    <property type="match status" value="1"/>
</dbReference>
<evidence type="ECO:0000256" key="5">
    <source>
        <dbReference type="ARBA" id="ARBA00008663"/>
    </source>
</evidence>
<comment type="pathway">
    <text evidence="3 17">Carbohydrate degradation; glycolysis; pyruvate from D-glyceraldehyde 3-phosphate: step 5/5.</text>
</comment>
<evidence type="ECO:0000256" key="10">
    <source>
        <dbReference type="ARBA" id="ARBA00022777"/>
    </source>
</evidence>
<keyword evidence="15 21" id="KW-0670">Pyruvate</keyword>
<dbReference type="Pfam" id="PF02887">
    <property type="entry name" value="PK_C"/>
    <property type="match status" value="1"/>
</dbReference>
<dbReference type="SUPFAM" id="SSF52935">
    <property type="entry name" value="PK C-terminal domain-like"/>
    <property type="match status" value="1"/>
</dbReference>
<evidence type="ECO:0000256" key="4">
    <source>
        <dbReference type="ARBA" id="ARBA00006237"/>
    </source>
</evidence>
<evidence type="ECO:0000256" key="9">
    <source>
        <dbReference type="ARBA" id="ARBA00022741"/>
    </source>
</evidence>
<comment type="caution">
    <text evidence="21">The sequence shown here is derived from an EMBL/GenBank/DDBJ whole genome shotgun (WGS) entry which is preliminary data.</text>
</comment>
<evidence type="ECO:0000256" key="11">
    <source>
        <dbReference type="ARBA" id="ARBA00022840"/>
    </source>
</evidence>
<dbReference type="Pfam" id="PF00224">
    <property type="entry name" value="PK"/>
    <property type="match status" value="1"/>
</dbReference>
<evidence type="ECO:0000256" key="14">
    <source>
        <dbReference type="ARBA" id="ARBA00023152"/>
    </source>
</evidence>
<keyword evidence="12 17" id="KW-0460">Magnesium</keyword>
<evidence type="ECO:0000256" key="7">
    <source>
        <dbReference type="ARBA" id="ARBA00022679"/>
    </source>
</evidence>
<comment type="cofactor">
    <cofactor evidence="2">
        <name>K(+)</name>
        <dbReference type="ChEBI" id="CHEBI:29103"/>
    </cofactor>
</comment>
<dbReference type="SUPFAM" id="SSF52009">
    <property type="entry name" value="Phosphohistidine domain"/>
    <property type="match status" value="1"/>
</dbReference>
<evidence type="ECO:0000259" key="20">
    <source>
        <dbReference type="Pfam" id="PF02887"/>
    </source>
</evidence>
<keyword evidence="14 17" id="KW-0324">Glycolysis</keyword>
<dbReference type="InterPro" id="IPR015813">
    <property type="entry name" value="Pyrv/PenolPyrv_kinase-like_dom"/>
</dbReference>
<evidence type="ECO:0000313" key="22">
    <source>
        <dbReference type="Proteomes" id="UP001200430"/>
    </source>
</evidence>
<dbReference type="NCBIfam" id="NF004491">
    <property type="entry name" value="PRK05826.1"/>
    <property type="match status" value="1"/>
</dbReference>
<keyword evidence="11" id="KW-0067">ATP-binding</keyword>
<evidence type="ECO:0000256" key="1">
    <source>
        <dbReference type="ARBA" id="ARBA00001946"/>
    </source>
</evidence>
<dbReference type="Pfam" id="PF00391">
    <property type="entry name" value="PEP-utilizers"/>
    <property type="match status" value="1"/>
</dbReference>
<feature type="domain" description="Pyruvate kinase barrel" evidence="18">
    <location>
        <begin position="3"/>
        <end position="324"/>
    </location>
</feature>
<evidence type="ECO:0000256" key="8">
    <source>
        <dbReference type="ARBA" id="ARBA00022723"/>
    </source>
</evidence>
<evidence type="ECO:0000313" key="21">
    <source>
        <dbReference type="EMBL" id="MCF4143359.1"/>
    </source>
</evidence>
<evidence type="ECO:0000259" key="19">
    <source>
        <dbReference type="Pfam" id="PF00391"/>
    </source>
</evidence>
<dbReference type="Gene3D" id="2.40.33.10">
    <property type="entry name" value="PK beta-barrel domain-like"/>
    <property type="match status" value="1"/>
</dbReference>
<evidence type="ECO:0000256" key="6">
    <source>
        <dbReference type="ARBA" id="ARBA00012142"/>
    </source>
</evidence>
<gene>
    <name evidence="21" type="primary">pyk</name>
    <name evidence="21" type="ORF">L2W38_11105</name>
</gene>
<dbReference type="EC" id="2.7.1.40" evidence="6 16"/>
<evidence type="ECO:0000259" key="18">
    <source>
        <dbReference type="Pfam" id="PF00224"/>
    </source>
</evidence>
<dbReference type="InterPro" id="IPR040442">
    <property type="entry name" value="Pyrv_kinase-like_dom_sf"/>
</dbReference>
<dbReference type="PRINTS" id="PR01050">
    <property type="entry name" value="PYRUVTKNASE"/>
</dbReference>
<organism evidence="21 22">
    <name type="scientific">Dethiosulfovibrio marinus</name>
    <dbReference type="NCBI Taxonomy" id="133532"/>
    <lineage>
        <taxon>Bacteria</taxon>
        <taxon>Thermotogati</taxon>
        <taxon>Synergistota</taxon>
        <taxon>Synergistia</taxon>
        <taxon>Synergistales</taxon>
        <taxon>Dethiosulfovibrionaceae</taxon>
        <taxon>Dethiosulfovibrio</taxon>
    </lineage>
</organism>
<evidence type="ECO:0000256" key="13">
    <source>
        <dbReference type="ARBA" id="ARBA00022958"/>
    </source>
</evidence>
<dbReference type="Gene3D" id="3.40.1380.20">
    <property type="entry name" value="Pyruvate kinase, C-terminal domain"/>
    <property type="match status" value="1"/>
</dbReference>
<feature type="domain" description="Pyruvate kinase C-terminal" evidence="20">
    <location>
        <begin position="356"/>
        <end position="469"/>
    </location>
</feature>
<name>A0ABS9EQ97_9BACT</name>
<evidence type="ECO:0000256" key="2">
    <source>
        <dbReference type="ARBA" id="ARBA00001958"/>
    </source>
</evidence>
<dbReference type="InterPro" id="IPR036918">
    <property type="entry name" value="Pyrv_Knase_C_sf"/>
</dbReference>
<dbReference type="SUPFAM" id="SSF50800">
    <property type="entry name" value="PK beta-barrel domain-like"/>
    <property type="match status" value="1"/>
</dbReference>
<sequence length="584" mass="62016">MQRKVKIICTLGPSSSDREVLAEMIKGGMTVARLNFSHGTHEGHLDTLRLVRGLSDVYGGPVPIMLDTKGPEIRTGLLKDGTTDLVQGSAFSLRLKDDSPGDSSGVWVTYHLLGDEVSVGQDVFIDDGTIHLRIESISKESVDCSVVVGGSLGNRKGVNVPGANFSFSAMSEKDREDILWGVENDVDFVAVSFVRDRQDVLAVRKVIEDAGGNIKIVAKIETRQAVANIDEIAEVVDGMMIARGDLGVEIPTEEVPLVQKRLIDICRGQGKPVIVATQMLDSMIRNPRPTRAEASDVANAVLDGADVLMLSGETAAGKYPARSVETMSRIISKAEEQLERWQRPFEVPAVPNSVPDAVSMAAVEIAKKTGAKAILSLTRSGVTARMVSKYRPDCPIIATTPSVKTQKELSLSWGVVPLFKSTDGSEDEAIEGAVAAAMGRGFLSEGDMVVITAGMPLDVPGTTNMVRVHTIGRIVLKGLSVIPKVLAGRVFKASSAEEAQSMQDGDILVTPFTDGSYMSALKRAGALITEEGGLTSPSAIMALELGLPCIVNASRCMDSLKTGNIVTVDSGKGLVYEGTVNVGA</sequence>
<dbReference type="Proteomes" id="UP001200430">
    <property type="component" value="Unassembled WGS sequence"/>
</dbReference>
<dbReference type="GO" id="GO:0016301">
    <property type="term" value="F:kinase activity"/>
    <property type="evidence" value="ECO:0007669"/>
    <property type="project" value="UniProtKB-KW"/>
</dbReference>